<dbReference type="EMBL" id="BLKX01000001">
    <property type="protein sequence ID" value="GFG80012.1"/>
    <property type="molecule type" value="Genomic_DNA"/>
</dbReference>
<comment type="caution">
    <text evidence="2">The sequence shown here is derived from an EMBL/GenBank/DDBJ whole genome shotgun (WGS) entry which is preliminary data.</text>
</comment>
<proteinExistence type="predicted"/>
<accession>A0ABQ1C6U0</accession>
<sequence length="83" mass="8914">MTVQADDVRQLMAHEDPDAAMVLIQGRIEVKTPAELDSPDCRGALHIASREEVVGRAGASELSDRELSEQAETLDTAVRNLGG</sequence>
<reference evidence="2 3" key="1">
    <citation type="journal article" date="2019" name="Emerg. Microbes Infect.">
        <title>Comprehensive subspecies identification of 175 nontuberculous mycobacteria species based on 7547 genomic profiles.</title>
        <authorList>
            <person name="Matsumoto Y."/>
            <person name="Kinjo T."/>
            <person name="Motooka D."/>
            <person name="Nabeya D."/>
            <person name="Jung N."/>
            <person name="Uechi K."/>
            <person name="Horii T."/>
            <person name="Iida T."/>
            <person name="Fujita J."/>
            <person name="Nakamura S."/>
        </authorList>
    </citation>
    <scope>NUCLEOTIDE SEQUENCE [LARGE SCALE GENOMIC DNA]</scope>
    <source>
        <strain evidence="2 3">JCM 18565</strain>
    </source>
</reference>
<organism evidence="2 3">
    <name type="scientific">Mycobacterium paragordonae</name>
    <dbReference type="NCBI Taxonomy" id="1389713"/>
    <lineage>
        <taxon>Bacteria</taxon>
        <taxon>Bacillati</taxon>
        <taxon>Actinomycetota</taxon>
        <taxon>Actinomycetes</taxon>
        <taxon>Mycobacteriales</taxon>
        <taxon>Mycobacteriaceae</taxon>
        <taxon>Mycobacterium</taxon>
    </lineage>
</organism>
<feature type="region of interest" description="Disordered" evidence="1">
    <location>
        <begin position="58"/>
        <end position="83"/>
    </location>
</feature>
<evidence type="ECO:0000313" key="3">
    <source>
        <dbReference type="Proteomes" id="UP000465240"/>
    </source>
</evidence>
<name>A0ABQ1C6U0_9MYCO</name>
<dbReference type="RefSeq" id="WP_120793191.1">
    <property type="nucleotide sequence ID" value="NZ_BLKX01000001.1"/>
</dbReference>
<evidence type="ECO:0000313" key="2">
    <source>
        <dbReference type="EMBL" id="GFG80012.1"/>
    </source>
</evidence>
<gene>
    <name evidence="2" type="ORF">MPRG_32880</name>
</gene>
<keyword evidence="3" id="KW-1185">Reference proteome</keyword>
<evidence type="ECO:0008006" key="4">
    <source>
        <dbReference type="Google" id="ProtNLM"/>
    </source>
</evidence>
<protein>
    <recommendedName>
        <fullName evidence="4">Pyridine nucleotide-disulfide oxidoreductase</fullName>
    </recommendedName>
</protein>
<evidence type="ECO:0000256" key="1">
    <source>
        <dbReference type="SAM" id="MobiDB-lite"/>
    </source>
</evidence>
<dbReference type="Proteomes" id="UP000465240">
    <property type="component" value="Unassembled WGS sequence"/>
</dbReference>